<accession>A0AAD5QZU3</accession>
<keyword evidence="1" id="KW-0472">Membrane</keyword>
<keyword evidence="3" id="KW-1185">Reference proteome</keyword>
<keyword evidence="1" id="KW-0812">Transmembrane</keyword>
<name>A0AAD5QZU3_PARTN</name>
<dbReference type="EMBL" id="JAHQIW010005653">
    <property type="protein sequence ID" value="KAJ1366761.1"/>
    <property type="molecule type" value="Genomic_DNA"/>
</dbReference>
<dbReference type="Proteomes" id="UP001196413">
    <property type="component" value="Unassembled WGS sequence"/>
</dbReference>
<organism evidence="2 3">
    <name type="scientific">Parelaphostrongylus tenuis</name>
    <name type="common">Meningeal worm</name>
    <dbReference type="NCBI Taxonomy" id="148309"/>
    <lineage>
        <taxon>Eukaryota</taxon>
        <taxon>Metazoa</taxon>
        <taxon>Ecdysozoa</taxon>
        <taxon>Nematoda</taxon>
        <taxon>Chromadorea</taxon>
        <taxon>Rhabditida</taxon>
        <taxon>Rhabditina</taxon>
        <taxon>Rhabditomorpha</taxon>
        <taxon>Strongyloidea</taxon>
        <taxon>Metastrongylidae</taxon>
        <taxon>Parelaphostrongylus</taxon>
    </lineage>
</organism>
<evidence type="ECO:0000313" key="2">
    <source>
        <dbReference type="EMBL" id="KAJ1366761.1"/>
    </source>
</evidence>
<gene>
    <name evidence="2" type="ORF">KIN20_027517</name>
</gene>
<keyword evidence="1" id="KW-1133">Transmembrane helix</keyword>
<evidence type="ECO:0000256" key="1">
    <source>
        <dbReference type="SAM" id="Phobius"/>
    </source>
</evidence>
<sequence length="101" mass="12027">MRPDLATVILRFPLQDPPHLQDEHRRRRRRESIRVWTAANDNMVFFVAFASVFSLLIYDPSVIYRCRVDLVESRRSWETWRIANFPPIPPDFFAVASHVFP</sequence>
<protein>
    <submittedName>
        <fullName evidence="2">Uncharacterized protein</fullName>
    </submittedName>
</protein>
<dbReference type="AlphaFoldDB" id="A0AAD5QZU3"/>
<proteinExistence type="predicted"/>
<feature type="transmembrane region" description="Helical" evidence="1">
    <location>
        <begin position="35"/>
        <end position="58"/>
    </location>
</feature>
<comment type="caution">
    <text evidence="2">The sequence shown here is derived from an EMBL/GenBank/DDBJ whole genome shotgun (WGS) entry which is preliminary data.</text>
</comment>
<reference evidence="2" key="1">
    <citation type="submission" date="2021-06" db="EMBL/GenBank/DDBJ databases">
        <title>Parelaphostrongylus tenuis whole genome reference sequence.</title>
        <authorList>
            <person name="Garwood T.J."/>
            <person name="Larsen P.A."/>
            <person name="Fountain-Jones N.M."/>
            <person name="Garbe J.R."/>
            <person name="Macchietto M.G."/>
            <person name="Kania S.A."/>
            <person name="Gerhold R.W."/>
            <person name="Richards J.E."/>
            <person name="Wolf T.M."/>
        </authorList>
    </citation>
    <scope>NUCLEOTIDE SEQUENCE</scope>
    <source>
        <strain evidence="2">MNPRO001-30</strain>
        <tissue evidence="2">Meninges</tissue>
    </source>
</reference>
<evidence type="ECO:0000313" key="3">
    <source>
        <dbReference type="Proteomes" id="UP001196413"/>
    </source>
</evidence>